<evidence type="ECO:0000313" key="1">
    <source>
        <dbReference type="EMBL" id="RQG99829.1"/>
    </source>
</evidence>
<dbReference type="InterPro" id="IPR010260">
    <property type="entry name" value="AlpA"/>
</dbReference>
<dbReference type="Pfam" id="PF05930">
    <property type="entry name" value="Phage_AlpA"/>
    <property type="match status" value="1"/>
</dbReference>
<gene>
    <name evidence="1" type="ORF">D1Y85_26010</name>
</gene>
<dbReference type="Proteomes" id="UP000272778">
    <property type="component" value="Unassembled WGS sequence"/>
</dbReference>
<dbReference type="OrthoDB" id="9182156at2"/>
<sequence length="68" mass="7904">MTNPANHPTRLLRRHEVEHMTGLSRSTIYARIKNLTFPCAIRLGARAVAWRLSDIEEFLRNPFSYVAH</sequence>
<dbReference type="EMBL" id="RQIS01000033">
    <property type="protein sequence ID" value="RQG99829.1"/>
    <property type="molecule type" value="Genomic_DNA"/>
</dbReference>
<dbReference type="PANTHER" id="PTHR36154:SF1">
    <property type="entry name" value="DNA-BINDING TRANSCRIPTIONAL ACTIVATOR ALPA"/>
    <property type="match status" value="1"/>
</dbReference>
<dbReference type="SUPFAM" id="SSF46955">
    <property type="entry name" value="Putative DNA-binding domain"/>
    <property type="match status" value="1"/>
</dbReference>
<comment type="caution">
    <text evidence="1">The sequence shown here is derived from an EMBL/GenBank/DDBJ whole genome shotgun (WGS) entry which is preliminary data.</text>
</comment>
<accession>A0A3N6PH66</accession>
<reference evidence="1 2" key="1">
    <citation type="submission" date="2018-11" db="EMBL/GenBank/DDBJ databases">
        <title>Paraburkholderia sp. DHOA04, isolated from soil.</title>
        <authorList>
            <person name="Gao Z.-H."/>
            <person name="Qiu L.-H."/>
            <person name="Fu J.-C."/>
        </authorList>
    </citation>
    <scope>NUCLEOTIDE SEQUENCE [LARGE SCALE GENOMIC DNA]</scope>
    <source>
        <strain evidence="1 2">DHOA04</strain>
    </source>
</reference>
<dbReference type="InterPro" id="IPR052931">
    <property type="entry name" value="Prophage_regulatory_activator"/>
</dbReference>
<keyword evidence="2" id="KW-1185">Reference proteome</keyword>
<dbReference type="PANTHER" id="PTHR36154">
    <property type="entry name" value="DNA-BINDING TRANSCRIPTIONAL ACTIVATOR ALPA"/>
    <property type="match status" value="1"/>
</dbReference>
<dbReference type="RefSeq" id="WP_124153951.1">
    <property type="nucleotide sequence ID" value="NZ_RQIS01000033.1"/>
</dbReference>
<dbReference type="AlphaFoldDB" id="A0A3N6PH66"/>
<protein>
    <submittedName>
        <fullName evidence="1">AlpA family transcriptional regulator</fullName>
    </submittedName>
</protein>
<dbReference type="Gene3D" id="1.10.238.160">
    <property type="match status" value="1"/>
</dbReference>
<proteinExistence type="predicted"/>
<evidence type="ECO:0000313" key="2">
    <source>
        <dbReference type="Proteomes" id="UP000272778"/>
    </source>
</evidence>
<organism evidence="1 2">
    <name type="scientific">Paraburkholderia dinghuensis</name>
    <dbReference type="NCBI Taxonomy" id="2305225"/>
    <lineage>
        <taxon>Bacteria</taxon>
        <taxon>Pseudomonadati</taxon>
        <taxon>Pseudomonadota</taxon>
        <taxon>Betaproteobacteria</taxon>
        <taxon>Burkholderiales</taxon>
        <taxon>Burkholderiaceae</taxon>
        <taxon>Paraburkholderia</taxon>
    </lineage>
</organism>
<name>A0A3N6PH66_9BURK</name>
<dbReference type="InterPro" id="IPR009061">
    <property type="entry name" value="DNA-bd_dom_put_sf"/>
</dbReference>